<accession>A0A193GYS9</accession>
<organism evidence="1 2">
    <name type="scientific">Enterobacter phage Arya</name>
    <dbReference type="NCBI Taxonomy" id="1864622"/>
    <lineage>
        <taxon>Viruses</taxon>
        <taxon>Duplodnaviria</taxon>
        <taxon>Heunggongvirae</taxon>
        <taxon>Uroviricota</taxon>
        <taxon>Caudoviricetes</taxon>
        <taxon>Iiscvirinae</taxon>
        <taxon>Aryavirus</taxon>
        <taxon>Aryavirus arya</taxon>
    </lineage>
</organism>
<name>A0A193GYS9_9CAUD</name>
<dbReference type="GeneID" id="29064970"/>
<keyword evidence="2" id="KW-1185">Reference proteome</keyword>
<evidence type="ECO:0000313" key="2">
    <source>
        <dbReference type="Proteomes" id="UP000201689"/>
    </source>
</evidence>
<proteinExistence type="predicted"/>
<sequence length="41" mass="4561">MNVAWRQHDRAIEGVLEATGSIAAGGWFVMAGASRWLFVWI</sequence>
<dbReference type="EMBL" id="KX231828">
    <property type="protein sequence ID" value="ANN86171.1"/>
    <property type="molecule type" value="Genomic_DNA"/>
</dbReference>
<dbReference type="KEGG" id="vg:29064970"/>
<reference evidence="1 2" key="2">
    <citation type="submission" date="2016-07" db="EMBL/GenBank/DDBJ databases">
        <title>Whole genome sequeicing and characterization of Enterobacter phage Arya isolated from the termite gut.</title>
        <authorList>
            <person name="Tikhe C."/>
            <person name="Husseneder C."/>
        </authorList>
    </citation>
    <scope>NUCLEOTIDE SEQUENCE [LARGE SCALE GENOMIC DNA]</scope>
</reference>
<gene>
    <name evidence="1" type="ORF">BI096_gp34</name>
</gene>
<reference evidence="1 2" key="1">
    <citation type="submission" date="2016-05" db="EMBL/GenBank/DDBJ databases">
        <authorList>
            <person name="Lavstsen T."/>
            <person name="Jespersen J.S."/>
        </authorList>
    </citation>
    <scope>NUCLEOTIDE SEQUENCE [LARGE SCALE GENOMIC DNA]</scope>
</reference>
<dbReference type="Proteomes" id="UP000201689">
    <property type="component" value="Segment"/>
</dbReference>
<protein>
    <submittedName>
        <fullName evidence="1">Uncharacterized protein</fullName>
    </submittedName>
</protein>
<dbReference type="RefSeq" id="YP_009284327.1">
    <property type="nucleotide sequence ID" value="NC_031048.1"/>
</dbReference>
<evidence type="ECO:0000313" key="1">
    <source>
        <dbReference type="EMBL" id="ANN86171.1"/>
    </source>
</evidence>